<protein>
    <submittedName>
        <fullName evidence="1">Ninja-family protein AFP3</fullName>
    </submittedName>
</protein>
<name>A0ACC0HSP6_9ERIC</name>
<evidence type="ECO:0000313" key="1">
    <source>
        <dbReference type="EMBL" id="KAI8015937.1"/>
    </source>
</evidence>
<proteinExistence type="predicted"/>
<accession>A0ACC0HSP6</accession>
<reference evidence="1 2" key="1">
    <citation type="journal article" date="2022" name="Plant J.">
        <title>Chromosome-level genome of Camellia lanceoleosa provides a valuable resource for understanding genome evolution and self-incompatibility.</title>
        <authorList>
            <person name="Gong W."/>
            <person name="Xiao S."/>
            <person name="Wang L."/>
            <person name="Liao Z."/>
            <person name="Chang Y."/>
            <person name="Mo W."/>
            <person name="Hu G."/>
            <person name="Li W."/>
            <person name="Zhao G."/>
            <person name="Zhu H."/>
            <person name="Hu X."/>
            <person name="Ji K."/>
            <person name="Xiang X."/>
            <person name="Song Q."/>
            <person name="Yuan D."/>
            <person name="Jin S."/>
            <person name="Zhang L."/>
        </authorList>
    </citation>
    <scope>NUCLEOTIDE SEQUENCE [LARGE SCALE GENOMIC DNA]</scope>
    <source>
        <strain evidence="1">SQ_2022a</strain>
    </source>
</reference>
<dbReference type="Proteomes" id="UP001060215">
    <property type="component" value="Chromosome 4"/>
</dbReference>
<gene>
    <name evidence="1" type="ORF">LOK49_LG05G00197</name>
</gene>
<evidence type="ECO:0000313" key="2">
    <source>
        <dbReference type="Proteomes" id="UP001060215"/>
    </source>
</evidence>
<comment type="caution">
    <text evidence="1">The sequence shown here is derived from an EMBL/GenBank/DDBJ whole genome shotgun (WGS) entry which is preliminary data.</text>
</comment>
<organism evidence="1 2">
    <name type="scientific">Camellia lanceoleosa</name>
    <dbReference type="NCBI Taxonomy" id="1840588"/>
    <lineage>
        <taxon>Eukaryota</taxon>
        <taxon>Viridiplantae</taxon>
        <taxon>Streptophyta</taxon>
        <taxon>Embryophyta</taxon>
        <taxon>Tracheophyta</taxon>
        <taxon>Spermatophyta</taxon>
        <taxon>Magnoliopsida</taxon>
        <taxon>eudicotyledons</taxon>
        <taxon>Gunneridae</taxon>
        <taxon>Pentapetalae</taxon>
        <taxon>asterids</taxon>
        <taxon>Ericales</taxon>
        <taxon>Theaceae</taxon>
        <taxon>Camellia</taxon>
    </lineage>
</organism>
<dbReference type="EMBL" id="CM045761">
    <property type="protein sequence ID" value="KAI8015937.1"/>
    <property type="molecule type" value="Genomic_DNA"/>
</dbReference>
<keyword evidence="2" id="KW-1185">Reference proteome</keyword>
<sequence>MEYAPLIRTCSLPTETEEEWRKRKEIQSMRRVEAKTKRLKKMKTVRTTVRDQVGIMISGVEANGEEENAVVSQGPVAVKGSTRDGGADGSPR</sequence>